<accession>A0A8B8IVY6</accession>
<organism evidence="1 2">
    <name type="scientific">Vanessa tameamea</name>
    <name type="common">Kamehameha butterfly</name>
    <dbReference type="NCBI Taxonomy" id="334116"/>
    <lineage>
        <taxon>Eukaryota</taxon>
        <taxon>Metazoa</taxon>
        <taxon>Ecdysozoa</taxon>
        <taxon>Arthropoda</taxon>
        <taxon>Hexapoda</taxon>
        <taxon>Insecta</taxon>
        <taxon>Pterygota</taxon>
        <taxon>Neoptera</taxon>
        <taxon>Endopterygota</taxon>
        <taxon>Lepidoptera</taxon>
        <taxon>Glossata</taxon>
        <taxon>Ditrysia</taxon>
        <taxon>Papilionoidea</taxon>
        <taxon>Nymphalidae</taxon>
        <taxon>Nymphalinae</taxon>
        <taxon>Vanessa</taxon>
    </lineage>
</organism>
<keyword evidence="1" id="KW-1185">Reference proteome</keyword>
<dbReference type="OrthoDB" id="10014409at2759"/>
<dbReference type="Proteomes" id="UP001652626">
    <property type="component" value="Chromosome 21"/>
</dbReference>
<dbReference type="AlphaFoldDB" id="A0A8B8IVY6"/>
<protein>
    <submittedName>
        <fullName evidence="2">Uncharacterized protein LOC113404601</fullName>
    </submittedName>
</protein>
<evidence type="ECO:0000313" key="1">
    <source>
        <dbReference type="Proteomes" id="UP001652626"/>
    </source>
</evidence>
<reference evidence="2" key="1">
    <citation type="submission" date="2025-08" db="UniProtKB">
        <authorList>
            <consortium name="RefSeq"/>
        </authorList>
    </citation>
    <scope>IDENTIFICATION</scope>
    <source>
        <tissue evidence="2">Whole body</tissue>
    </source>
</reference>
<dbReference type="GeneID" id="113404601"/>
<evidence type="ECO:0000313" key="2">
    <source>
        <dbReference type="RefSeq" id="XP_026501315.2"/>
    </source>
</evidence>
<gene>
    <name evidence="2" type="primary">LOC113404601</name>
</gene>
<name>A0A8B8IVY6_VANTA</name>
<proteinExistence type="predicted"/>
<dbReference type="OMA" id="VRVCETY"/>
<sequence>MVLLSPTVRALGELLTSCESYALKHGLIYNVTKNEFMVFKADGGKCPEYMPVISLNGSELKRVHTFKYLGHYVTDDLDDQMDIERERKALAVRCNVLARGFARCSADVKTTLFKAYCQVFYTCSLWVNYTQQALGALRIQYNNGFRMLMGLPWLCSASGMFTTVNVSDFYAIIRHKSASLLCRV</sequence>
<dbReference type="RefSeq" id="XP_026501315.2">
    <property type="nucleotide sequence ID" value="XM_026645530.2"/>
</dbReference>